<protein>
    <recommendedName>
        <fullName evidence="14">E2F/DP family winged-helix DNA-binding domain-containing protein</fullName>
    </recommendedName>
</protein>
<keyword evidence="13" id="KW-1185">Reference proteome</keyword>
<dbReference type="Pfam" id="PF08781">
    <property type="entry name" value="DP"/>
    <property type="match status" value="1"/>
</dbReference>
<dbReference type="InterPro" id="IPR014889">
    <property type="entry name" value="Transc_factor_DP_C"/>
</dbReference>
<dbReference type="OrthoDB" id="552115at2759"/>
<evidence type="ECO:0000256" key="6">
    <source>
        <dbReference type="ARBA" id="ARBA00023242"/>
    </source>
</evidence>
<reference evidence="12" key="2">
    <citation type="submission" date="2022-01" db="EMBL/GenBank/DDBJ databases">
        <authorList>
            <person name="Hirooka S."/>
            <person name="Miyagishima S.Y."/>
        </authorList>
    </citation>
    <scope>NUCLEOTIDE SEQUENCE</scope>
    <source>
        <strain evidence="12">NBRC 102759</strain>
    </source>
</reference>
<dbReference type="GO" id="GO:0005667">
    <property type="term" value="C:transcription regulator complex"/>
    <property type="evidence" value="ECO:0007669"/>
    <property type="project" value="InterPro"/>
</dbReference>
<dbReference type="SUPFAM" id="SSF46785">
    <property type="entry name" value="Winged helix' DNA-binding domain"/>
    <property type="match status" value="1"/>
</dbReference>
<keyword evidence="6 7" id="KW-0539">Nucleus</keyword>
<dbReference type="GO" id="GO:0005634">
    <property type="term" value="C:nucleus"/>
    <property type="evidence" value="ECO:0007669"/>
    <property type="project" value="UniProtKB-SubCell"/>
</dbReference>
<feature type="domain" description="E2F/DP family winged-helix DNA-binding" evidence="11">
    <location>
        <begin position="125"/>
        <end position="213"/>
    </location>
</feature>
<dbReference type="GO" id="GO:0000981">
    <property type="term" value="F:DNA-binding transcription factor activity, RNA polymerase II-specific"/>
    <property type="evidence" value="ECO:0007669"/>
    <property type="project" value="TreeGrafter"/>
</dbReference>
<dbReference type="SMART" id="SM01138">
    <property type="entry name" value="DP"/>
    <property type="match status" value="1"/>
</dbReference>
<dbReference type="InterPro" id="IPR036390">
    <property type="entry name" value="WH_DNA-bd_sf"/>
</dbReference>
<dbReference type="GO" id="GO:0000977">
    <property type="term" value="F:RNA polymerase II transcription regulatory region sequence-specific DNA binding"/>
    <property type="evidence" value="ECO:0007669"/>
    <property type="project" value="TreeGrafter"/>
</dbReference>
<dbReference type="GO" id="GO:0051726">
    <property type="term" value="P:regulation of cell cycle"/>
    <property type="evidence" value="ECO:0007669"/>
    <property type="project" value="InterPro"/>
</dbReference>
<keyword evidence="3 7" id="KW-0805">Transcription regulation</keyword>
<dbReference type="InterPro" id="IPR015648">
    <property type="entry name" value="Transcrpt_fac_DP"/>
</dbReference>
<evidence type="ECO:0000256" key="1">
    <source>
        <dbReference type="ARBA" id="ARBA00004123"/>
    </source>
</evidence>
<comment type="subcellular location">
    <subcellularLocation>
        <location evidence="1 7">Nucleus</location>
    </subcellularLocation>
</comment>
<dbReference type="Pfam" id="PF02319">
    <property type="entry name" value="WHD_E2F_TDP"/>
    <property type="match status" value="1"/>
</dbReference>
<keyword evidence="4 7" id="KW-0238">DNA-binding</keyword>
<dbReference type="Gene3D" id="1.10.10.10">
    <property type="entry name" value="Winged helix-like DNA-binding domain superfamily/Winged helix DNA-binding domain"/>
    <property type="match status" value="1"/>
</dbReference>
<evidence type="ECO:0000256" key="3">
    <source>
        <dbReference type="ARBA" id="ARBA00023015"/>
    </source>
</evidence>
<accession>A0A9C7PWC3</accession>
<dbReference type="Gene3D" id="1.20.140.80">
    <property type="entry name" value="Transcription factor DP"/>
    <property type="match status" value="1"/>
</dbReference>
<feature type="compositionally biased region" description="Basic and acidic residues" evidence="9">
    <location>
        <begin position="92"/>
        <end position="105"/>
    </location>
</feature>
<dbReference type="PANTHER" id="PTHR12548">
    <property type="entry name" value="TRANSCRIPTION FACTOR DP"/>
    <property type="match status" value="1"/>
</dbReference>
<comment type="similarity">
    <text evidence="2 7">Belongs to the E2F/DP family.</text>
</comment>
<dbReference type="InterPro" id="IPR003316">
    <property type="entry name" value="E2F_WHTH_DNA-bd_dom"/>
</dbReference>
<dbReference type="InterPro" id="IPR036388">
    <property type="entry name" value="WH-like_DNA-bd_sf"/>
</dbReference>
<evidence type="ECO:0000256" key="8">
    <source>
        <dbReference type="SAM" id="Coils"/>
    </source>
</evidence>
<dbReference type="PANTHER" id="PTHR12548:SF9">
    <property type="entry name" value="TRANSCRIPTION FACTOR DP"/>
    <property type="match status" value="1"/>
</dbReference>
<evidence type="ECO:0000259" key="10">
    <source>
        <dbReference type="SMART" id="SM01138"/>
    </source>
</evidence>
<keyword evidence="8" id="KW-0175">Coiled coil</keyword>
<dbReference type="Proteomes" id="UP001061958">
    <property type="component" value="Unassembled WGS sequence"/>
</dbReference>
<evidence type="ECO:0000259" key="11">
    <source>
        <dbReference type="SMART" id="SM01372"/>
    </source>
</evidence>
<feature type="coiled-coil region" evidence="8">
    <location>
        <begin position="247"/>
        <end position="294"/>
    </location>
</feature>
<evidence type="ECO:0000256" key="9">
    <source>
        <dbReference type="SAM" id="MobiDB-lite"/>
    </source>
</evidence>
<organism evidence="12 13">
    <name type="scientific">Galdieria partita</name>
    <dbReference type="NCBI Taxonomy" id="83374"/>
    <lineage>
        <taxon>Eukaryota</taxon>
        <taxon>Rhodophyta</taxon>
        <taxon>Bangiophyceae</taxon>
        <taxon>Galdieriales</taxon>
        <taxon>Galdieriaceae</taxon>
        <taxon>Galdieria</taxon>
    </lineage>
</organism>
<keyword evidence="5 7" id="KW-0804">Transcription</keyword>
<evidence type="ECO:0000256" key="2">
    <source>
        <dbReference type="ARBA" id="ARBA00010940"/>
    </source>
</evidence>
<name>A0A9C7PWC3_9RHOD</name>
<sequence>MLHNASQRFNPRKKEISLQNYLGKQSNDLTPVGTFSSSFEEQLSSSTGTLTRERSKQVNGLHSYGVQPNTTNHLECINETVSSSGSRKRRTRDSPCAHEEVEKANVSRKPKRRPPSQSTFSLSTVPKRGLKLMTLTICDAIQGHGSTTYAQLAQDLALVLGIPLPASSELKNDPNMAILEKNIRRRVYDCLNVLIAIGIIEKTDGGRYLKWIGKTNFLTEQCHSGSSSPNVNMHKETCSGIAKYHKNAMNEQLLSQLEQKRKTLEEKRENLELLRRQENAFQRLIDRNKKLSRQYYVRESKIELPFILVRTPPSSEIFLETTEDQTMMKFKFTELFYLHGDAEVVTGLESIQTHCSKSSSPGLIASTDHHPLSLDWKHHEEEDNWLPCEKENLPYFTANNYQLSA</sequence>
<evidence type="ECO:0000256" key="7">
    <source>
        <dbReference type="RuleBase" id="RU003796"/>
    </source>
</evidence>
<proteinExistence type="inferred from homology"/>
<evidence type="ECO:0000256" key="4">
    <source>
        <dbReference type="ARBA" id="ARBA00023125"/>
    </source>
</evidence>
<comment type="caution">
    <text evidence="12">The sequence shown here is derived from an EMBL/GenBank/DDBJ whole genome shotgun (WGS) entry which is preliminary data.</text>
</comment>
<gene>
    <name evidence="12" type="ORF">GpartN1_g3386.t1</name>
</gene>
<evidence type="ECO:0000256" key="5">
    <source>
        <dbReference type="ARBA" id="ARBA00023163"/>
    </source>
</evidence>
<dbReference type="SUPFAM" id="SSF144074">
    <property type="entry name" value="E2F-DP heterodimerization region"/>
    <property type="match status" value="1"/>
</dbReference>
<dbReference type="SMART" id="SM01372">
    <property type="entry name" value="E2F_TDP"/>
    <property type="match status" value="1"/>
</dbReference>
<evidence type="ECO:0000313" key="13">
    <source>
        <dbReference type="Proteomes" id="UP001061958"/>
    </source>
</evidence>
<dbReference type="InterPro" id="IPR038168">
    <property type="entry name" value="TF_DP_C_sf"/>
</dbReference>
<dbReference type="CDD" id="cd14458">
    <property type="entry name" value="DP_DD"/>
    <property type="match status" value="1"/>
</dbReference>
<dbReference type="AlphaFoldDB" id="A0A9C7PWC3"/>
<feature type="region of interest" description="Disordered" evidence="9">
    <location>
        <begin position="79"/>
        <end position="122"/>
    </location>
</feature>
<evidence type="ECO:0008006" key="14">
    <source>
        <dbReference type="Google" id="ProtNLM"/>
    </source>
</evidence>
<dbReference type="EMBL" id="BQMJ01000025">
    <property type="protein sequence ID" value="GJQ11595.1"/>
    <property type="molecule type" value="Genomic_DNA"/>
</dbReference>
<dbReference type="InterPro" id="IPR037241">
    <property type="entry name" value="E2F-DP_heterodim"/>
</dbReference>
<evidence type="ECO:0000313" key="12">
    <source>
        <dbReference type="EMBL" id="GJQ11595.1"/>
    </source>
</evidence>
<reference evidence="12" key="1">
    <citation type="journal article" date="2022" name="Proc. Natl. Acad. Sci. U.S.A.">
        <title>Life cycle and functional genomics of the unicellular red alga Galdieria for elucidating algal and plant evolution and industrial use.</title>
        <authorList>
            <person name="Hirooka S."/>
            <person name="Itabashi T."/>
            <person name="Ichinose T.M."/>
            <person name="Onuma R."/>
            <person name="Fujiwara T."/>
            <person name="Yamashita S."/>
            <person name="Jong L.W."/>
            <person name="Tomita R."/>
            <person name="Iwane A.H."/>
            <person name="Miyagishima S.Y."/>
        </authorList>
    </citation>
    <scope>NUCLEOTIDE SEQUENCE</scope>
    <source>
        <strain evidence="12">NBRC 102759</strain>
    </source>
</reference>
<feature type="domain" description="Transcription factor DP C-terminal" evidence="10">
    <location>
        <begin position="250"/>
        <end position="369"/>
    </location>
</feature>